<dbReference type="EMBL" id="BLAY01000053">
    <property type="protein sequence ID" value="GET38858.1"/>
    <property type="molecule type" value="Genomic_DNA"/>
</dbReference>
<feature type="transmembrane region" description="Helical" evidence="1">
    <location>
        <begin position="108"/>
        <end position="127"/>
    </location>
</feature>
<comment type="caution">
    <text evidence="2">The sequence shown here is derived from an EMBL/GenBank/DDBJ whole genome shotgun (WGS) entry which is preliminary data.</text>
</comment>
<feature type="transmembrane region" description="Helical" evidence="1">
    <location>
        <begin position="22"/>
        <end position="42"/>
    </location>
</feature>
<feature type="transmembrane region" description="Helical" evidence="1">
    <location>
        <begin position="235"/>
        <end position="252"/>
    </location>
</feature>
<accession>A0AAV3X8X4</accession>
<reference evidence="2" key="1">
    <citation type="submission" date="2019-10" db="EMBL/GenBank/DDBJ databases">
        <title>Draft genome sequece of Microseira wollei NIES-4236.</title>
        <authorList>
            <person name="Yamaguchi H."/>
            <person name="Suzuki S."/>
            <person name="Kawachi M."/>
        </authorList>
    </citation>
    <scope>NUCLEOTIDE SEQUENCE</scope>
    <source>
        <strain evidence="2">NIES-4236</strain>
    </source>
</reference>
<keyword evidence="1" id="KW-0472">Membrane</keyword>
<dbReference type="AlphaFoldDB" id="A0AAV3X8X4"/>
<dbReference type="Pfam" id="PF07099">
    <property type="entry name" value="DUF1361"/>
    <property type="match status" value="1"/>
</dbReference>
<evidence type="ECO:0008006" key="4">
    <source>
        <dbReference type="Google" id="ProtNLM"/>
    </source>
</evidence>
<evidence type="ECO:0000313" key="3">
    <source>
        <dbReference type="Proteomes" id="UP001050975"/>
    </source>
</evidence>
<proteinExistence type="predicted"/>
<dbReference type="InterPro" id="IPR009793">
    <property type="entry name" value="DUF1361"/>
</dbReference>
<feature type="transmembrane region" description="Helical" evidence="1">
    <location>
        <begin position="147"/>
        <end position="173"/>
    </location>
</feature>
<evidence type="ECO:0000256" key="1">
    <source>
        <dbReference type="SAM" id="Phobius"/>
    </source>
</evidence>
<feature type="transmembrane region" description="Helical" evidence="1">
    <location>
        <begin position="49"/>
        <end position="77"/>
    </location>
</feature>
<evidence type="ECO:0000313" key="2">
    <source>
        <dbReference type="EMBL" id="GET38858.1"/>
    </source>
</evidence>
<keyword evidence="1" id="KW-0812">Transmembrane</keyword>
<dbReference type="RefSeq" id="WP_226583310.1">
    <property type="nucleotide sequence ID" value="NZ_BLAY01000053.1"/>
</dbReference>
<keyword evidence="1" id="KW-1133">Transmembrane helix</keyword>
<name>A0AAV3X8X4_9CYAN</name>
<organism evidence="2 3">
    <name type="scientific">Microseira wollei NIES-4236</name>
    <dbReference type="NCBI Taxonomy" id="2530354"/>
    <lineage>
        <taxon>Bacteria</taxon>
        <taxon>Bacillati</taxon>
        <taxon>Cyanobacteriota</taxon>
        <taxon>Cyanophyceae</taxon>
        <taxon>Oscillatoriophycideae</taxon>
        <taxon>Aerosakkonematales</taxon>
        <taxon>Aerosakkonemataceae</taxon>
        <taxon>Microseira</taxon>
    </lineage>
</organism>
<protein>
    <recommendedName>
        <fullName evidence="4">DUF1361 domain-containing protein</fullName>
    </recommendedName>
</protein>
<feature type="transmembrane region" description="Helical" evidence="1">
    <location>
        <begin position="185"/>
        <end position="203"/>
    </location>
</feature>
<gene>
    <name evidence="2" type="ORF">MiSe_36170</name>
</gene>
<feature type="transmembrane region" description="Helical" evidence="1">
    <location>
        <begin position="83"/>
        <end position="101"/>
    </location>
</feature>
<sequence>MTVELIAWIADAWGALHKNIDWMAWNLFLALLPLALSVWLFGRPRSRKALWWIGLFLFATFLPKSPLVLTHIARFIIENRTNYIVWAITLVLIALDVWLMRSPQTRSWFWWLGFLVFIAFLPNAPYVLTDIIHLVEDIRQGYSMWTITLALVPQYLVFMIGGFEAYVLSLINLGEYLKRQGLGKFVLWVELALHALSAIGIYLGRFLRFNSWDIVTQLDTLANSVIDDLVAKRPILVMWVTFAVIAGLYWIMKQVSLGIILRRKQAISTHQLASQSDTSTVL</sequence>
<dbReference type="Proteomes" id="UP001050975">
    <property type="component" value="Unassembled WGS sequence"/>
</dbReference>
<keyword evidence="3" id="KW-1185">Reference proteome</keyword>